<gene>
    <name evidence="1" type="ORF">Syun_023380</name>
</gene>
<dbReference type="EMBL" id="JBBNAF010000010">
    <property type="protein sequence ID" value="KAK9107369.1"/>
    <property type="molecule type" value="Genomic_DNA"/>
</dbReference>
<sequence length="53" mass="6073">MTYICRTSMFLSSKVMPAIVTKIGDNPNEYIPKKFNNNSDLTINKSINYAEKK</sequence>
<keyword evidence="2" id="KW-1185">Reference proteome</keyword>
<dbReference type="Proteomes" id="UP001420932">
    <property type="component" value="Unassembled WGS sequence"/>
</dbReference>
<evidence type="ECO:0000313" key="1">
    <source>
        <dbReference type="EMBL" id="KAK9107369.1"/>
    </source>
</evidence>
<comment type="caution">
    <text evidence="1">The sequence shown here is derived from an EMBL/GenBank/DDBJ whole genome shotgun (WGS) entry which is preliminary data.</text>
</comment>
<name>A0AAP0I3S1_9MAGN</name>
<protein>
    <submittedName>
        <fullName evidence="1">Uncharacterized protein</fullName>
    </submittedName>
</protein>
<reference evidence="1 2" key="1">
    <citation type="submission" date="2024-01" db="EMBL/GenBank/DDBJ databases">
        <title>Genome assemblies of Stephania.</title>
        <authorList>
            <person name="Yang L."/>
        </authorList>
    </citation>
    <scope>NUCLEOTIDE SEQUENCE [LARGE SCALE GENOMIC DNA]</scope>
    <source>
        <strain evidence="1">YNDBR</strain>
        <tissue evidence="1">Leaf</tissue>
    </source>
</reference>
<dbReference type="AlphaFoldDB" id="A0AAP0I3S1"/>
<proteinExistence type="predicted"/>
<evidence type="ECO:0000313" key="2">
    <source>
        <dbReference type="Proteomes" id="UP001420932"/>
    </source>
</evidence>
<organism evidence="1 2">
    <name type="scientific">Stephania yunnanensis</name>
    <dbReference type="NCBI Taxonomy" id="152371"/>
    <lineage>
        <taxon>Eukaryota</taxon>
        <taxon>Viridiplantae</taxon>
        <taxon>Streptophyta</taxon>
        <taxon>Embryophyta</taxon>
        <taxon>Tracheophyta</taxon>
        <taxon>Spermatophyta</taxon>
        <taxon>Magnoliopsida</taxon>
        <taxon>Ranunculales</taxon>
        <taxon>Menispermaceae</taxon>
        <taxon>Menispermoideae</taxon>
        <taxon>Cissampelideae</taxon>
        <taxon>Stephania</taxon>
    </lineage>
</organism>
<accession>A0AAP0I3S1</accession>